<accession>A0A7C5XHW4</accession>
<dbReference type="PRINTS" id="PR00502">
    <property type="entry name" value="NUDIXFAMILY"/>
</dbReference>
<dbReference type="EMBL" id="DRZI01000213">
    <property type="protein sequence ID" value="HHP82021.1"/>
    <property type="molecule type" value="Genomic_DNA"/>
</dbReference>
<dbReference type="CDD" id="cd03424">
    <property type="entry name" value="NUDIX_ADPRase_Nudt5_UGPPase_Nudt14"/>
    <property type="match status" value="1"/>
</dbReference>
<dbReference type="InterPro" id="IPR015797">
    <property type="entry name" value="NUDIX_hydrolase-like_dom_sf"/>
</dbReference>
<dbReference type="InterPro" id="IPR000086">
    <property type="entry name" value="NUDIX_hydrolase_dom"/>
</dbReference>
<name>A0A7C5XHW4_9CREN</name>
<dbReference type="AlphaFoldDB" id="A0A7C5XHW4"/>
<reference evidence="4" key="1">
    <citation type="journal article" date="2020" name="mSystems">
        <title>Genome- and Community-Level Interaction Insights into Carbon Utilization and Element Cycling Functions of Hydrothermarchaeota in Hydrothermal Sediment.</title>
        <authorList>
            <person name="Zhou Z."/>
            <person name="Liu Y."/>
            <person name="Xu W."/>
            <person name="Pan J."/>
            <person name="Luo Z.H."/>
            <person name="Li M."/>
        </authorList>
    </citation>
    <scope>NUCLEOTIDE SEQUENCE [LARGE SCALE GENOMIC DNA]</scope>
    <source>
        <strain evidence="5">SpSt-1</strain>
        <strain evidence="4">SpSt-1121</strain>
    </source>
</reference>
<dbReference type="Pfam" id="PF00293">
    <property type="entry name" value="NUDIX"/>
    <property type="match status" value="1"/>
</dbReference>
<dbReference type="Gene3D" id="3.90.79.10">
    <property type="entry name" value="Nucleoside Triphosphate Pyrophosphohydrolase"/>
    <property type="match status" value="1"/>
</dbReference>
<proteinExistence type="predicted"/>
<evidence type="ECO:0000313" key="4">
    <source>
        <dbReference type="EMBL" id="HHP82021.1"/>
    </source>
</evidence>
<dbReference type="SUPFAM" id="SSF55811">
    <property type="entry name" value="Nudix"/>
    <property type="match status" value="1"/>
</dbReference>
<dbReference type="EMBL" id="DRUB01000051">
    <property type="protein sequence ID" value="HHR95776.1"/>
    <property type="molecule type" value="Genomic_DNA"/>
</dbReference>
<dbReference type="GO" id="GO:0006753">
    <property type="term" value="P:nucleoside phosphate metabolic process"/>
    <property type="evidence" value="ECO:0007669"/>
    <property type="project" value="TreeGrafter"/>
</dbReference>
<evidence type="ECO:0000259" key="3">
    <source>
        <dbReference type="PROSITE" id="PS51462"/>
    </source>
</evidence>
<dbReference type="PROSITE" id="PS00893">
    <property type="entry name" value="NUDIX_BOX"/>
    <property type="match status" value="1"/>
</dbReference>
<dbReference type="PROSITE" id="PS51462">
    <property type="entry name" value="NUDIX"/>
    <property type="match status" value="1"/>
</dbReference>
<comment type="cofactor">
    <cofactor evidence="1">
        <name>Mg(2+)</name>
        <dbReference type="ChEBI" id="CHEBI:18420"/>
    </cofactor>
</comment>
<dbReference type="InterPro" id="IPR020476">
    <property type="entry name" value="Nudix_hydrolase"/>
</dbReference>
<evidence type="ECO:0000313" key="5">
    <source>
        <dbReference type="EMBL" id="HHR95776.1"/>
    </source>
</evidence>
<dbReference type="InterPro" id="IPR020084">
    <property type="entry name" value="NUDIX_hydrolase_CS"/>
</dbReference>
<evidence type="ECO:0000256" key="2">
    <source>
        <dbReference type="ARBA" id="ARBA00022801"/>
    </source>
</evidence>
<dbReference type="GO" id="GO:0016462">
    <property type="term" value="F:pyrophosphatase activity"/>
    <property type="evidence" value="ECO:0007669"/>
    <property type="project" value="UniProtKB-ARBA"/>
</dbReference>
<comment type="caution">
    <text evidence="4">The sequence shown here is derived from an EMBL/GenBank/DDBJ whole genome shotgun (WGS) entry which is preliminary data.</text>
</comment>
<organism evidence="4">
    <name type="scientific">Ignisphaera aggregans</name>
    <dbReference type="NCBI Taxonomy" id="334771"/>
    <lineage>
        <taxon>Archaea</taxon>
        <taxon>Thermoproteota</taxon>
        <taxon>Thermoprotei</taxon>
        <taxon>Desulfurococcales</taxon>
        <taxon>Desulfurococcaceae</taxon>
        <taxon>Ignisphaera</taxon>
    </lineage>
</organism>
<evidence type="ECO:0000256" key="1">
    <source>
        <dbReference type="ARBA" id="ARBA00001946"/>
    </source>
</evidence>
<feature type="domain" description="Nudix hydrolase" evidence="3">
    <location>
        <begin position="38"/>
        <end position="171"/>
    </location>
</feature>
<dbReference type="PANTHER" id="PTHR11839">
    <property type="entry name" value="UDP/ADP-SUGAR PYROPHOSPHATASE"/>
    <property type="match status" value="1"/>
</dbReference>
<gene>
    <name evidence="5" type="ORF">ENL47_02900</name>
    <name evidence="4" type="ORF">ENM84_05070</name>
</gene>
<keyword evidence="2 4" id="KW-0378">Hydrolase</keyword>
<sequence length="177" mass="20438">MNEVKILRDEFLCKGRRVALYKRVIEFKESVFEKDLVVFGDAVVILPLLSDGNVVFVKQWRAAVNSWVLELPAGRIDNGEKPYDAAIRELEEETGYRAKNLELLAKVYVTPGYSNERQWIFIAKDLEFVGAKPERGEILSTVLMKPYEYIDTTLRGEYVDLKSLSAILLFLYKTHRD</sequence>
<dbReference type="PANTHER" id="PTHR11839:SF18">
    <property type="entry name" value="NUDIX HYDROLASE DOMAIN-CONTAINING PROTEIN"/>
    <property type="match status" value="1"/>
</dbReference>
<protein>
    <submittedName>
        <fullName evidence="4">NUDIX hydrolase</fullName>
    </submittedName>
</protein>
<dbReference type="GO" id="GO:0019693">
    <property type="term" value="P:ribose phosphate metabolic process"/>
    <property type="evidence" value="ECO:0007669"/>
    <property type="project" value="TreeGrafter"/>
</dbReference>